<keyword evidence="2" id="KW-0378">Hydrolase</keyword>
<feature type="region of interest" description="Disordered" evidence="5">
    <location>
        <begin position="231"/>
        <end position="283"/>
    </location>
</feature>
<evidence type="ECO:0000256" key="5">
    <source>
        <dbReference type="SAM" id="MobiDB-lite"/>
    </source>
</evidence>
<dbReference type="EMBL" id="HG670909">
    <property type="protein sequence ID" value="CDI78758.1"/>
    <property type="molecule type" value="Genomic_DNA"/>
</dbReference>
<dbReference type="GO" id="GO:0016787">
    <property type="term" value="F:hydrolase activity"/>
    <property type="evidence" value="ECO:0007669"/>
    <property type="project" value="UniProtKB-KW"/>
</dbReference>
<dbReference type="AlphaFoldDB" id="U6GHI6"/>
<proteinExistence type="predicted"/>
<evidence type="ECO:0000256" key="1">
    <source>
        <dbReference type="ARBA" id="ARBA00022741"/>
    </source>
</evidence>
<reference evidence="7" key="2">
    <citation type="submission" date="2013-10" db="EMBL/GenBank/DDBJ databases">
        <authorList>
            <person name="Aslett M."/>
        </authorList>
    </citation>
    <scope>NUCLEOTIDE SEQUENCE</scope>
    <source>
        <strain evidence="7">Houghton</strain>
    </source>
</reference>
<dbReference type="GO" id="GO:0005737">
    <property type="term" value="C:cytoplasm"/>
    <property type="evidence" value="ECO:0007669"/>
    <property type="project" value="TreeGrafter"/>
</dbReference>
<dbReference type="GeneID" id="25268920"/>
<organism evidence="7 8">
    <name type="scientific">Eimeria acervulina</name>
    <name type="common">Coccidian parasite</name>
    <dbReference type="NCBI Taxonomy" id="5801"/>
    <lineage>
        <taxon>Eukaryota</taxon>
        <taxon>Sar</taxon>
        <taxon>Alveolata</taxon>
        <taxon>Apicomplexa</taxon>
        <taxon>Conoidasida</taxon>
        <taxon>Coccidia</taxon>
        <taxon>Eucoccidiorida</taxon>
        <taxon>Eimeriorina</taxon>
        <taxon>Eimeriidae</taxon>
        <taxon>Eimeria</taxon>
    </lineage>
</organism>
<dbReference type="GO" id="GO:0003724">
    <property type="term" value="F:RNA helicase activity"/>
    <property type="evidence" value="ECO:0007669"/>
    <property type="project" value="TreeGrafter"/>
</dbReference>
<dbReference type="GO" id="GO:0005694">
    <property type="term" value="C:chromosome"/>
    <property type="evidence" value="ECO:0007669"/>
    <property type="project" value="UniProtKB-ARBA"/>
</dbReference>
<evidence type="ECO:0000256" key="4">
    <source>
        <dbReference type="ARBA" id="ARBA00022840"/>
    </source>
</evidence>
<evidence type="ECO:0000256" key="3">
    <source>
        <dbReference type="ARBA" id="ARBA00022806"/>
    </source>
</evidence>
<dbReference type="InterPro" id="IPR041679">
    <property type="entry name" value="DNA2/NAM7-like_C"/>
</dbReference>
<dbReference type="SUPFAM" id="SSF52540">
    <property type="entry name" value="P-loop containing nucleoside triphosphate hydrolases"/>
    <property type="match status" value="1"/>
</dbReference>
<evidence type="ECO:0000256" key="2">
    <source>
        <dbReference type="ARBA" id="ARBA00022801"/>
    </source>
</evidence>
<dbReference type="Proteomes" id="UP000018050">
    <property type="component" value="Unassembled WGS sequence"/>
</dbReference>
<dbReference type="InterPro" id="IPR045055">
    <property type="entry name" value="DNA2/NAM7-like"/>
</dbReference>
<dbReference type="RefSeq" id="XP_013251061.1">
    <property type="nucleotide sequence ID" value="XM_013395607.1"/>
</dbReference>
<dbReference type="CDD" id="cd18808">
    <property type="entry name" value="SF1_C_Upf1"/>
    <property type="match status" value="1"/>
</dbReference>
<evidence type="ECO:0000259" key="6">
    <source>
        <dbReference type="Pfam" id="PF13087"/>
    </source>
</evidence>
<evidence type="ECO:0000313" key="8">
    <source>
        <dbReference type="Proteomes" id="UP000018050"/>
    </source>
</evidence>
<keyword evidence="4" id="KW-0067">ATP-binding</keyword>
<sequence>MDVCKTVYLHSRDTKEELSSTGTSYLNRGEAAIVERLILTLIRNGASPEQIGVITPYIGQRNFLRTLLQRGPTAAEVEISSIDAFQGREKDIIIFSCVRSNTNRSIGFLADARRLNVALTRSRLCLFICGNADLLFQQRPKSSLKSATAAADADAAAAAATAAAATGDDEEAETEPPTWSLLRAAKAEFLEQLPVWRLLLQHYDSHSSIVTGPLGALRQVQLQQQQQQQQQLMMIPKQQQLRHGKPKGLGADAKETNSSSSSSSSSSENNNIKTAATEPSFAADLKREDDWEFTGRQQQQQQHEVQQQPCKVFKNITGSSSAIRSCYQYQRFKLQHQQHQQEQQQLVLLLLLLHSVNRVKQ</sequence>
<dbReference type="PANTHER" id="PTHR10887">
    <property type="entry name" value="DNA2/NAM7 HELICASE FAMILY"/>
    <property type="match status" value="1"/>
</dbReference>
<dbReference type="PANTHER" id="PTHR10887:SF364">
    <property type="entry name" value="REGULATOR OF NONSENSE TRANSCRIPTS 1"/>
    <property type="match status" value="1"/>
</dbReference>
<keyword evidence="3" id="KW-0347">Helicase</keyword>
<evidence type="ECO:0000313" key="7">
    <source>
        <dbReference type="EMBL" id="CDI78758.1"/>
    </source>
</evidence>
<dbReference type="Pfam" id="PF13087">
    <property type="entry name" value="AAA_12"/>
    <property type="match status" value="1"/>
</dbReference>
<dbReference type="InterPro" id="IPR027417">
    <property type="entry name" value="P-loop_NTPase"/>
</dbReference>
<keyword evidence="1" id="KW-0547">Nucleotide-binding</keyword>
<keyword evidence="8" id="KW-1185">Reference proteome</keyword>
<dbReference type="VEuPathDB" id="ToxoDB:EAH_00008500"/>
<feature type="compositionally biased region" description="Low complexity" evidence="5">
    <location>
        <begin position="258"/>
        <end position="267"/>
    </location>
</feature>
<feature type="domain" description="DNA2/NAM7 helicase-like C-terminal" evidence="6">
    <location>
        <begin position="6"/>
        <end position="132"/>
    </location>
</feature>
<dbReference type="GO" id="GO:0005524">
    <property type="term" value="F:ATP binding"/>
    <property type="evidence" value="ECO:0007669"/>
    <property type="project" value="UniProtKB-KW"/>
</dbReference>
<dbReference type="OrthoDB" id="330192at2759"/>
<protein>
    <recommendedName>
        <fullName evidence="6">DNA2/NAM7 helicase-like C-terminal domain-containing protein</fullName>
    </recommendedName>
</protein>
<reference evidence="7" key="1">
    <citation type="submission" date="2013-10" db="EMBL/GenBank/DDBJ databases">
        <title>Genomic analysis of the causative agents of coccidiosis in chickens.</title>
        <authorList>
            <person name="Reid A.J."/>
            <person name="Blake D."/>
            <person name="Billington K."/>
            <person name="Browne H."/>
            <person name="Dunn M."/>
            <person name="Hung S."/>
            <person name="Kawahara F."/>
            <person name="Miranda-Saavedra D."/>
            <person name="Mourier T."/>
            <person name="Nagra H."/>
            <person name="Otto T.D."/>
            <person name="Rawlings N."/>
            <person name="Sanchez A."/>
            <person name="Sanders M."/>
            <person name="Subramaniam C."/>
            <person name="Tay Y."/>
            <person name="Dear P."/>
            <person name="Doerig C."/>
            <person name="Gruber A."/>
            <person name="Parkinson J."/>
            <person name="Shirley M."/>
            <person name="Wan K.L."/>
            <person name="Berriman M."/>
            <person name="Tomley F."/>
            <person name="Pain A."/>
        </authorList>
    </citation>
    <scope>NUCLEOTIDE SEQUENCE</scope>
    <source>
        <strain evidence="7">Houghton</strain>
    </source>
</reference>
<dbReference type="GO" id="GO:0000184">
    <property type="term" value="P:nuclear-transcribed mRNA catabolic process, nonsense-mediated decay"/>
    <property type="evidence" value="ECO:0007669"/>
    <property type="project" value="TreeGrafter"/>
</dbReference>
<gene>
    <name evidence="7" type="ORF">EAH_00008500</name>
</gene>
<accession>U6GHI6</accession>
<dbReference type="Gene3D" id="3.40.50.300">
    <property type="entry name" value="P-loop containing nucleotide triphosphate hydrolases"/>
    <property type="match status" value="1"/>
</dbReference>
<dbReference type="InterPro" id="IPR047187">
    <property type="entry name" value="SF1_C_Upf1"/>
</dbReference>
<dbReference type="FunFam" id="3.40.50.300:FF:000326">
    <property type="entry name" value="P-loop containing nucleoside triphosphate hydrolase"/>
    <property type="match status" value="1"/>
</dbReference>
<name>U6GHI6_EIMAC</name>